<sequence>MPNLLSLPLFLLKSVITHAKESDWGFTELQDYLLNDACLVEAMFPLIRLKLLFRHQRETRVSSFDFGFSEAWRNAVRNVVGRVEEAWGYTYGVWFSNNTIPSDTRFLSGYIVSLSTRPDYLVMEVNSKSGSNLTKVMWKVEILKAVYGSKSHSTGGNGKISKVTWRIENFSGFKKDQRLCSEKFSVDGNKWRLTIYPKGDNKNVDHLSIYLAVADSATLPSGWSRFVQCGFAVISQIDRKKSIARVAKKEFKAKESGWGMPLVALSELQNPKRGHLLNDACIVEAYISTDRTDCLISRELILETDLDKHKTKEKK</sequence>
<dbReference type="Proteomes" id="UP001396334">
    <property type="component" value="Unassembled WGS sequence"/>
</dbReference>
<feature type="signal peptide" evidence="2">
    <location>
        <begin position="1"/>
        <end position="19"/>
    </location>
</feature>
<dbReference type="Gene3D" id="2.60.210.10">
    <property type="entry name" value="Apoptosis, Tumor Necrosis Factor Receptor Associated Protein 2, Chain A"/>
    <property type="match status" value="1"/>
</dbReference>
<evidence type="ECO:0000313" key="5">
    <source>
        <dbReference type="Proteomes" id="UP001396334"/>
    </source>
</evidence>
<dbReference type="Pfam" id="PF22486">
    <property type="entry name" value="MATH_2"/>
    <property type="match status" value="1"/>
</dbReference>
<protein>
    <recommendedName>
        <fullName evidence="3">MATH domain-containing protein</fullName>
    </recommendedName>
</protein>
<dbReference type="EMBL" id="JBBPBN010000091">
    <property type="protein sequence ID" value="KAK8980889.1"/>
    <property type="molecule type" value="Genomic_DNA"/>
</dbReference>
<dbReference type="CDD" id="cd00121">
    <property type="entry name" value="MATH"/>
    <property type="match status" value="1"/>
</dbReference>
<dbReference type="InterPro" id="IPR002083">
    <property type="entry name" value="MATH/TRAF_dom"/>
</dbReference>
<evidence type="ECO:0000313" key="4">
    <source>
        <dbReference type="EMBL" id="KAK8980889.1"/>
    </source>
</evidence>
<evidence type="ECO:0000256" key="1">
    <source>
        <dbReference type="ARBA" id="ARBA00023054"/>
    </source>
</evidence>
<dbReference type="PANTHER" id="PTHR46236:SF35">
    <property type="entry name" value="MATH DOMAIN-CONTAINING PROTEIN"/>
    <property type="match status" value="1"/>
</dbReference>
<proteinExistence type="predicted"/>
<dbReference type="SUPFAM" id="SSF49599">
    <property type="entry name" value="TRAF domain-like"/>
    <property type="match status" value="1"/>
</dbReference>
<dbReference type="InterPro" id="IPR050804">
    <property type="entry name" value="MCC"/>
</dbReference>
<dbReference type="PROSITE" id="PS50144">
    <property type="entry name" value="MATH"/>
    <property type="match status" value="1"/>
</dbReference>
<organism evidence="4 5">
    <name type="scientific">Hibiscus sabdariffa</name>
    <name type="common">roselle</name>
    <dbReference type="NCBI Taxonomy" id="183260"/>
    <lineage>
        <taxon>Eukaryota</taxon>
        <taxon>Viridiplantae</taxon>
        <taxon>Streptophyta</taxon>
        <taxon>Embryophyta</taxon>
        <taxon>Tracheophyta</taxon>
        <taxon>Spermatophyta</taxon>
        <taxon>Magnoliopsida</taxon>
        <taxon>eudicotyledons</taxon>
        <taxon>Gunneridae</taxon>
        <taxon>Pentapetalae</taxon>
        <taxon>rosids</taxon>
        <taxon>malvids</taxon>
        <taxon>Malvales</taxon>
        <taxon>Malvaceae</taxon>
        <taxon>Malvoideae</taxon>
        <taxon>Hibiscus</taxon>
    </lineage>
</organism>
<keyword evidence="1" id="KW-0175">Coiled coil</keyword>
<feature type="domain" description="MATH" evidence="3">
    <location>
        <begin position="160"/>
        <end position="287"/>
    </location>
</feature>
<accession>A0ABR2NXH2</accession>
<evidence type="ECO:0000259" key="3">
    <source>
        <dbReference type="PROSITE" id="PS50144"/>
    </source>
</evidence>
<comment type="caution">
    <text evidence="4">The sequence shown here is derived from an EMBL/GenBank/DDBJ whole genome shotgun (WGS) entry which is preliminary data.</text>
</comment>
<keyword evidence="5" id="KW-1185">Reference proteome</keyword>
<keyword evidence="2" id="KW-0732">Signal</keyword>
<reference evidence="4 5" key="1">
    <citation type="journal article" date="2024" name="G3 (Bethesda)">
        <title>Genome assembly of Hibiscus sabdariffa L. provides insights into metabolisms of medicinal natural products.</title>
        <authorList>
            <person name="Kim T."/>
        </authorList>
    </citation>
    <scope>NUCLEOTIDE SEQUENCE [LARGE SCALE GENOMIC DNA]</scope>
    <source>
        <strain evidence="4">TK-2024</strain>
        <tissue evidence="4">Old leaves</tissue>
    </source>
</reference>
<dbReference type="PANTHER" id="PTHR46236">
    <property type="entry name" value="TRAF-LIKE SUPERFAMILY PROTEIN"/>
    <property type="match status" value="1"/>
</dbReference>
<name>A0ABR2NXH2_9ROSI</name>
<dbReference type="InterPro" id="IPR008974">
    <property type="entry name" value="TRAF-like"/>
</dbReference>
<feature type="chain" id="PRO_5047443128" description="MATH domain-containing protein" evidence="2">
    <location>
        <begin position="20"/>
        <end position="315"/>
    </location>
</feature>
<evidence type="ECO:0000256" key="2">
    <source>
        <dbReference type="SAM" id="SignalP"/>
    </source>
</evidence>
<dbReference type="SMART" id="SM00061">
    <property type="entry name" value="MATH"/>
    <property type="match status" value="1"/>
</dbReference>
<gene>
    <name evidence="4" type="ORF">V6N11_048019</name>
</gene>